<evidence type="ECO:0000313" key="1">
    <source>
        <dbReference type="EMBL" id="CAB5222008.1"/>
    </source>
</evidence>
<protein>
    <submittedName>
        <fullName evidence="1">Uncharacterized protein</fullName>
    </submittedName>
</protein>
<reference evidence="1" key="1">
    <citation type="submission" date="2020-05" db="EMBL/GenBank/DDBJ databases">
        <authorList>
            <person name="Chiriac C."/>
            <person name="Salcher M."/>
            <person name="Ghai R."/>
            <person name="Kavagutti S V."/>
        </authorList>
    </citation>
    <scope>NUCLEOTIDE SEQUENCE</scope>
</reference>
<proteinExistence type="predicted"/>
<sequence length="53" mass="6311">MKDIEIELYCDGWTVEVDGKRFRWDHNDEDMGTEGIKKLLEYLGHTVTVEECY</sequence>
<name>A0A6J7WYR6_9CAUD</name>
<accession>A0A6J7WYR6</accession>
<dbReference type="EMBL" id="LR798294">
    <property type="protein sequence ID" value="CAB5222008.1"/>
    <property type="molecule type" value="Genomic_DNA"/>
</dbReference>
<organism evidence="1">
    <name type="scientific">uncultured Caudovirales phage</name>
    <dbReference type="NCBI Taxonomy" id="2100421"/>
    <lineage>
        <taxon>Viruses</taxon>
        <taxon>Duplodnaviria</taxon>
        <taxon>Heunggongvirae</taxon>
        <taxon>Uroviricota</taxon>
        <taxon>Caudoviricetes</taxon>
        <taxon>Peduoviridae</taxon>
        <taxon>Maltschvirus</taxon>
        <taxon>Maltschvirus maltsch</taxon>
    </lineage>
</organism>
<gene>
    <name evidence="1" type="ORF">UFOVP242_222</name>
</gene>